<gene>
    <name evidence="1" type="ORF">PoB_005798500</name>
</gene>
<name>A0AAV4CF84_9GAST</name>
<evidence type="ECO:0000313" key="1">
    <source>
        <dbReference type="EMBL" id="GFO31480.1"/>
    </source>
</evidence>
<keyword evidence="2" id="KW-1185">Reference proteome</keyword>
<sequence>MQQSKARNVSSRLCRAVNGVWNSKSLCLIFFRTRAMCCVACAECHVTSMEGPPYRSKSSKCQQSDCVTKQLSQEVSRETCAAVQIYLLKMSEV</sequence>
<proteinExistence type="predicted"/>
<dbReference type="EMBL" id="BLXT01006392">
    <property type="protein sequence ID" value="GFO31480.1"/>
    <property type="molecule type" value="Genomic_DNA"/>
</dbReference>
<dbReference type="Proteomes" id="UP000735302">
    <property type="component" value="Unassembled WGS sequence"/>
</dbReference>
<reference evidence="1 2" key="1">
    <citation type="journal article" date="2021" name="Elife">
        <title>Chloroplast acquisition without the gene transfer in kleptoplastic sea slugs, Plakobranchus ocellatus.</title>
        <authorList>
            <person name="Maeda T."/>
            <person name="Takahashi S."/>
            <person name="Yoshida T."/>
            <person name="Shimamura S."/>
            <person name="Takaki Y."/>
            <person name="Nagai Y."/>
            <person name="Toyoda A."/>
            <person name="Suzuki Y."/>
            <person name="Arimoto A."/>
            <person name="Ishii H."/>
            <person name="Satoh N."/>
            <person name="Nishiyama T."/>
            <person name="Hasebe M."/>
            <person name="Maruyama T."/>
            <person name="Minagawa J."/>
            <person name="Obokata J."/>
            <person name="Shigenobu S."/>
        </authorList>
    </citation>
    <scope>NUCLEOTIDE SEQUENCE [LARGE SCALE GENOMIC DNA]</scope>
</reference>
<accession>A0AAV4CF84</accession>
<evidence type="ECO:0000313" key="2">
    <source>
        <dbReference type="Proteomes" id="UP000735302"/>
    </source>
</evidence>
<organism evidence="1 2">
    <name type="scientific">Plakobranchus ocellatus</name>
    <dbReference type="NCBI Taxonomy" id="259542"/>
    <lineage>
        <taxon>Eukaryota</taxon>
        <taxon>Metazoa</taxon>
        <taxon>Spiralia</taxon>
        <taxon>Lophotrochozoa</taxon>
        <taxon>Mollusca</taxon>
        <taxon>Gastropoda</taxon>
        <taxon>Heterobranchia</taxon>
        <taxon>Euthyneura</taxon>
        <taxon>Panpulmonata</taxon>
        <taxon>Sacoglossa</taxon>
        <taxon>Placobranchoidea</taxon>
        <taxon>Plakobranchidae</taxon>
        <taxon>Plakobranchus</taxon>
    </lineage>
</organism>
<protein>
    <submittedName>
        <fullName evidence="1">Uncharacterized protein</fullName>
    </submittedName>
</protein>
<comment type="caution">
    <text evidence="1">The sequence shown here is derived from an EMBL/GenBank/DDBJ whole genome shotgun (WGS) entry which is preliminary data.</text>
</comment>
<dbReference type="AlphaFoldDB" id="A0AAV4CF84"/>